<gene>
    <name evidence="3" type="ORF">SAMN02746065_13122</name>
</gene>
<reference evidence="3 4" key="1">
    <citation type="submission" date="2017-04" db="EMBL/GenBank/DDBJ databases">
        <authorList>
            <person name="Afonso C.L."/>
            <person name="Miller P.J."/>
            <person name="Scott M.A."/>
            <person name="Spackman E."/>
            <person name="Goraichik I."/>
            <person name="Dimitrov K.M."/>
            <person name="Suarez D.L."/>
            <person name="Swayne D.E."/>
        </authorList>
    </citation>
    <scope>NUCLEOTIDE SEQUENCE [LARGE SCALE GENOMIC DNA]</scope>
    <source>
        <strain evidence="3 4">DSM 3385</strain>
    </source>
</reference>
<feature type="transmembrane region" description="Helical" evidence="1">
    <location>
        <begin position="265"/>
        <end position="284"/>
    </location>
</feature>
<evidence type="ECO:0000313" key="4">
    <source>
        <dbReference type="Proteomes" id="UP000192418"/>
    </source>
</evidence>
<feature type="transmembrane region" description="Helical" evidence="1">
    <location>
        <begin position="116"/>
        <end position="135"/>
    </location>
</feature>
<dbReference type="Pfam" id="PF00892">
    <property type="entry name" value="EamA"/>
    <property type="match status" value="1"/>
</dbReference>
<dbReference type="InterPro" id="IPR037185">
    <property type="entry name" value="EmrE-like"/>
</dbReference>
<evidence type="ECO:0000313" key="3">
    <source>
        <dbReference type="EMBL" id="SMD08865.1"/>
    </source>
</evidence>
<dbReference type="RefSeq" id="WP_170923908.1">
    <property type="nucleotide sequence ID" value="NZ_FWXY01000031.1"/>
</dbReference>
<dbReference type="AlphaFoldDB" id="A0A1W2EGU9"/>
<keyword evidence="4" id="KW-1185">Reference proteome</keyword>
<feature type="domain" description="EamA" evidence="2">
    <location>
        <begin position="2"/>
        <end position="158"/>
    </location>
</feature>
<feature type="transmembrane region" description="Helical" evidence="1">
    <location>
        <begin position="82"/>
        <end position="104"/>
    </location>
</feature>
<dbReference type="Gene3D" id="1.10.3730.20">
    <property type="match status" value="2"/>
</dbReference>
<organism evidence="3 4">
    <name type="scientific">Desulfocicer vacuolatum DSM 3385</name>
    <dbReference type="NCBI Taxonomy" id="1121400"/>
    <lineage>
        <taxon>Bacteria</taxon>
        <taxon>Pseudomonadati</taxon>
        <taxon>Thermodesulfobacteriota</taxon>
        <taxon>Desulfobacteria</taxon>
        <taxon>Desulfobacterales</taxon>
        <taxon>Desulfobacteraceae</taxon>
        <taxon>Desulfocicer</taxon>
    </lineage>
</organism>
<feature type="transmembrane region" description="Helical" evidence="1">
    <location>
        <begin position="233"/>
        <end position="253"/>
    </location>
</feature>
<accession>A0A1W2EGU9</accession>
<dbReference type="Proteomes" id="UP000192418">
    <property type="component" value="Unassembled WGS sequence"/>
</dbReference>
<name>A0A1W2EGU9_9BACT</name>
<keyword evidence="1" id="KW-1133">Transmembrane helix</keyword>
<dbReference type="GO" id="GO:0016020">
    <property type="term" value="C:membrane"/>
    <property type="evidence" value="ECO:0007669"/>
    <property type="project" value="InterPro"/>
</dbReference>
<evidence type="ECO:0000259" key="2">
    <source>
        <dbReference type="Pfam" id="PF00892"/>
    </source>
</evidence>
<protein>
    <submittedName>
        <fullName evidence="3">EamA-like transporter family protein</fullName>
    </submittedName>
</protein>
<evidence type="ECO:0000256" key="1">
    <source>
        <dbReference type="SAM" id="Phobius"/>
    </source>
</evidence>
<keyword evidence="1" id="KW-0812">Transmembrane</keyword>
<feature type="transmembrane region" description="Helical" evidence="1">
    <location>
        <begin position="203"/>
        <end position="221"/>
    </location>
</feature>
<feature type="transmembrane region" description="Helical" evidence="1">
    <location>
        <begin position="34"/>
        <end position="54"/>
    </location>
</feature>
<proteinExistence type="predicted"/>
<sequence>MFFLFLAVLSSATMTLILKYSEVRQQNRYAVTTLNYIMASLVLTISIILSATPLPPVQPGLFLQEFHPVVVGNEGVFSPGAAMIWILIIGMTGGCCFCAGLIFIQKSIEENGVSITGAFAKLGIVIPLCFALFLWKEIPTLFQFFGISMAFVSILMINPPWASAKNRSSSGVKTLVILFLVSGMGDFMAKLFEKYATGEAKLIYLWVVFSTALFISAWYTWQTLQQGHSISRRDIITGVMVGIPNMLTSYFLISAFKTVKTSLVFPLFSSGVIFMVTLGGVTLFREKLGKQKITAICMIVMAVIFMNTH</sequence>
<dbReference type="SUPFAM" id="SSF103481">
    <property type="entry name" value="Multidrug resistance efflux transporter EmrE"/>
    <property type="match status" value="2"/>
</dbReference>
<dbReference type="InterPro" id="IPR000620">
    <property type="entry name" value="EamA_dom"/>
</dbReference>
<keyword evidence="1" id="KW-0472">Membrane</keyword>
<dbReference type="STRING" id="1121400.SAMN02746065_13122"/>
<feature type="transmembrane region" description="Helical" evidence="1">
    <location>
        <begin position="141"/>
        <end position="162"/>
    </location>
</feature>
<feature type="transmembrane region" description="Helical" evidence="1">
    <location>
        <begin position="174"/>
        <end position="191"/>
    </location>
</feature>
<feature type="transmembrane region" description="Helical" evidence="1">
    <location>
        <begin position="6"/>
        <end position="22"/>
    </location>
</feature>
<dbReference type="EMBL" id="FWXY01000031">
    <property type="protein sequence ID" value="SMD08865.1"/>
    <property type="molecule type" value="Genomic_DNA"/>
</dbReference>